<sequence length="454" mass="50573">MIVDFSPSHGLRLIEAKDVQAKGPGSVPPHCLRSKMSSSAMTKRSPPVEAAQPLRARLQPPNGARFAAGPRRREGLDRHRGQRLMRMPSASSDRQTPFVRQGHTMEFATFILAAQRGYHQSCDSVIRNSIEQTVVSEQAGFGTAWFAEHHFNNYSLIPSPLMMVAHCAGVTSTIRLGTAVCVLPLYQPQRLLSEIGFADIVANGRLELGVGSGYQQFEFERFGVNIEEAPALFSEHLDILLKGLNQDIFEHNGQYQNIPPTAISVRTVQKPTPPIWIASGPARIGRAYREGHNFFVTAFHNGLETLSALRETIEKTAACEGKNVTDAKLSLLRCCYASDDEAEINSYLDNARFQRRLSEALHQRRQQSLDGYLLQETPTQQDLSFETLRQNLPIGSVNRVIDRLLEEIDILKPDQIAIQTQLGDFDQKTMLRQIELWGDKIIPAINKSLAHAGG</sequence>
<feature type="region of interest" description="Disordered" evidence="3">
    <location>
        <begin position="36"/>
        <end position="97"/>
    </location>
</feature>
<dbReference type="InterPro" id="IPR050766">
    <property type="entry name" value="Bact_Lucif_Oxidored"/>
</dbReference>
<dbReference type="PANTHER" id="PTHR30137">
    <property type="entry name" value="LUCIFERASE-LIKE MONOOXYGENASE"/>
    <property type="match status" value="1"/>
</dbReference>
<evidence type="ECO:0000256" key="3">
    <source>
        <dbReference type="SAM" id="MobiDB-lite"/>
    </source>
</evidence>
<keyword evidence="2" id="KW-0503">Monooxygenase</keyword>
<evidence type="ECO:0000313" key="5">
    <source>
        <dbReference type="EMBL" id="MET3583827.1"/>
    </source>
</evidence>
<dbReference type="EMBL" id="JBEPMC010000025">
    <property type="protein sequence ID" value="MET3583827.1"/>
    <property type="molecule type" value="Genomic_DNA"/>
</dbReference>
<evidence type="ECO:0000256" key="1">
    <source>
        <dbReference type="ARBA" id="ARBA00023002"/>
    </source>
</evidence>
<accession>A0ABV2GZW4</accession>
<feature type="domain" description="Luciferase-like" evidence="4">
    <location>
        <begin position="105"/>
        <end position="406"/>
    </location>
</feature>
<organism evidence="5 6">
    <name type="scientific">Mesorhizobium robiniae</name>
    <dbReference type="NCBI Taxonomy" id="559315"/>
    <lineage>
        <taxon>Bacteria</taxon>
        <taxon>Pseudomonadati</taxon>
        <taxon>Pseudomonadota</taxon>
        <taxon>Alphaproteobacteria</taxon>
        <taxon>Hyphomicrobiales</taxon>
        <taxon>Phyllobacteriaceae</taxon>
        <taxon>Mesorhizobium</taxon>
    </lineage>
</organism>
<name>A0ABV2GZW4_9HYPH</name>
<dbReference type="PANTHER" id="PTHR30137:SF8">
    <property type="entry name" value="BLR5498 PROTEIN"/>
    <property type="match status" value="1"/>
</dbReference>
<dbReference type="Pfam" id="PF00296">
    <property type="entry name" value="Bac_luciferase"/>
    <property type="match status" value="1"/>
</dbReference>
<dbReference type="Proteomes" id="UP001549204">
    <property type="component" value="Unassembled WGS sequence"/>
</dbReference>
<dbReference type="SUPFAM" id="SSF51679">
    <property type="entry name" value="Bacterial luciferase-like"/>
    <property type="match status" value="1"/>
</dbReference>
<protein>
    <submittedName>
        <fullName evidence="5">Alkanesulfonate monooxygenase SsuD/methylene tetrahydromethanopterin reductase-like flavin-dependent oxidoreductase (Luciferase family)</fullName>
    </submittedName>
</protein>
<proteinExistence type="predicted"/>
<evidence type="ECO:0000259" key="4">
    <source>
        <dbReference type="Pfam" id="PF00296"/>
    </source>
</evidence>
<dbReference type="InterPro" id="IPR011251">
    <property type="entry name" value="Luciferase-like_dom"/>
</dbReference>
<gene>
    <name evidence="5" type="ORF">ABID19_006893</name>
</gene>
<keyword evidence="1" id="KW-0560">Oxidoreductase</keyword>
<dbReference type="InterPro" id="IPR036661">
    <property type="entry name" value="Luciferase-like_sf"/>
</dbReference>
<reference evidence="5 6" key="1">
    <citation type="submission" date="2024-06" db="EMBL/GenBank/DDBJ databases">
        <title>Genomic Encyclopedia of Type Strains, Phase IV (KMG-IV): sequencing the most valuable type-strain genomes for metagenomic binning, comparative biology and taxonomic classification.</title>
        <authorList>
            <person name="Goeker M."/>
        </authorList>
    </citation>
    <scope>NUCLEOTIDE SEQUENCE [LARGE SCALE GENOMIC DNA]</scope>
    <source>
        <strain evidence="5 6">DSM 100022</strain>
    </source>
</reference>
<evidence type="ECO:0000313" key="6">
    <source>
        <dbReference type="Proteomes" id="UP001549204"/>
    </source>
</evidence>
<evidence type="ECO:0000256" key="2">
    <source>
        <dbReference type="ARBA" id="ARBA00023033"/>
    </source>
</evidence>
<dbReference type="Gene3D" id="3.20.20.30">
    <property type="entry name" value="Luciferase-like domain"/>
    <property type="match status" value="1"/>
</dbReference>
<comment type="caution">
    <text evidence="5">The sequence shown here is derived from an EMBL/GenBank/DDBJ whole genome shotgun (WGS) entry which is preliminary data.</text>
</comment>
<keyword evidence="6" id="KW-1185">Reference proteome</keyword>